<dbReference type="Proteomes" id="UP001060919">
    <property type="component" value="Chromosome"/>
</dbReference>
<feature type="binding site" evidence="12">
    <location>
        <position position="156"/>
    </location>
    <ligand>
        <name>substrate</name>
    </ligand>
</feature>
<dbReference type="GO" id="GO:0005829">
    <property type="term" value="C:cytosol"/>
    <property type="evidence" value="ECO:0007669"/>
    <property type="project" value="TreeGrafter"/>
</dbReference>
<keyword evidence="8 12" id="KW-0547">Nucleotide-binding</keyword>
<dbReference type="InterPro" id="IPR036043">
    <property type="entry name" value="Phosphoglycerate_kinase_sf"/>
</dbReference>
<comment type="subunit">
    <text evidence="4 12">Monomer.</text>
</comment>
<dbReference type="RefSeq" id="WP_264788225.1">
    <property type="nucleotide sequence ID" value="NZ_AP026867.1"/>
</dbReference>
<organism evidence="16 17">
    <name type="scientific">Aureispira anguillae</name>
    <dbReference type="NCBI Taxonomy" id="2864201"/>
    <lineage>
        <taxon>Bacteria</taxon>
        <taxon>Pseudomonadati</taxon>
        <taxon>Bacteroidota</taxon>
        <taxon>Saprospiria</taxon>
        <taxon>Saprospirales</taxon>
        <taxon>Saprospiraceae</taxon>
        <taxon>Aureispira</taxon>
    </lineage>
</organism>
<evidence type="ECO:0000313" key="16">
    <source>
        <dbReference type="EMBL" id="BDS12880.1"/>
    </source>
</evidence>
<feature type="binding site" evidence="13">
    <location>
        <position position="34"/>
    </location>
    <ligand>
        <name>(2R)-3-phosphoglycerate</name>
        <dbReference type="ChEBI" id="CHEBI:58272"/>
    </ligand>
</feature>
<dbReference type="PANTHER" id="PTHR11406:SF23">
    <property type="entry name" value="PHOSPHOGLYCERATE KINASE 1, CHLOROPLASTIC-RELATED"/>
    <property type="match status" value="1"/>
</dbReference>
<keyword evidence="17" id="KW-1185">Reference proteome</keyword>
<keyword evidence="9 12" id="KW-0418">Kinase</keyword>
<evidence type="ECO:0000256" key="5">
    <source>
        <dbReference type="ARBA" id="ARBA00013061"/>
    </source>
</evidence>
<accession>A0A916DUW1</accession>
<dbReference type="GO" id="GO:0006094">
    <property type="term" value="P:gluconeogenesis"/>
    <property type="evidence" value="ECO:0007669"/>
    <property type="project" value="TreeGrafter"/>
</dbReference>
<dbReference type="PIRSF" id="PIRSF000724">
    <property type="entry name" value="Pgk"/>
    <property type="match status" value="1"/>
</dbReference>
<dbReference type="FunFam" id="3.40.50.1260:FF:000003">
    <property type="entry name" value="Phosphoglycerate kinase"/>
    <property type="match status" value="1"/>
</dbReference>
<dbReference type="HAMAP" id="MF_00145">
    <property type="entry name" value="Phosphoglyc_kinase"/>
    <property type="match status" value="1"/>
</dbReference>
<keyword evidence="11 12" id="KW-0324">Glycolysis</keyword>
<dbReference type="GO" id="GO:0043531">
    <property type="term" value="F:ADP binding"/>
    <property type="evidence" value="ECO:0007669"/>
    <property type="project" value="TreeGrafter"/>
</dbReference>
<keyword evidence="12" id="KW-0963">Cytoplasm</keyword>
<dbReference type="Gene3D" id="3.40.50.1260">
    <property type="entry name" value="Phosphoglycerate kinase, N-terminal domain"/>
    <property type="match status" value="2"/>
</dbReference>
<keyword evidence="7 12" id="KW-0808">Transferase</keyword>
<evidence type="ECO:0000256" key="12">
    <source>
        <dbReference type="HAMAP-Rule" id="MF_00145"/>
    </source>
</evidence>
<dbReference type="InterPro" id="IPR015824">
    <property type="entry name" value="Phosphoglycerate_kinase_N"/>
</dbReference>
<feature type="binding site" evidence="12 14">
    <location>
        <begin position="360"/>
        <end position="363"/>
    </location>
    <ligand>
        <name>ATP</name>
        <dbReference type="ChEBI" id="CHEBI:30616"/>
    </ligand>
</feature>
<evidence type="ECO:0000256" key="3">
    <source>
        <dbReference type="ARBA" id="ARBA00008982"/>
    </source>
</evidence>
<proteinExistence type="inferred from homology"/>
<dbReference type="KEGG" id="aup:AsAng_0036050"/>
<comment type="catalytic activity">
    <reaction evidence="1 12 15">
        <text>(2R)-3-phosphoglycerate + ATP = (2R)-3-phospho-glyceroyl phosphate + ADP</text>
        <dbReference type="Rhea" id="RHEA:14801"/>
        <dbReference type="ChEBI" id="CHEBI:30616"/>
        <dbReference type="ChEBI" id="CHEBI:57604"/>
        <dbReference type="ChEBI" id="CHEBI:58272"/>
        <dbReference type="ChEBI" id="CHEBI:456216"/>
        <dbReference type="EC" id="2.7.2.3"/>
    </reaction>
</comment>
<gene>
    <name evidence="12" type="primary">pgk</name>
    <name evidence="16" type="ORF">AsAng_0036050</name>
</gene>
<dbReference type="PANTHER" id="PTHR11406">
    <property type="entry name" value="PHOSPHOGLYCERATE KINASE"/>
    <property type="match status" value="1"/>
</dbReference>
<protein>
    <recommendedName>
        <fullName evidence="6 12">Phosphoglycerate kinase</fullName>
        <ecNumber evidence="5 12">2.7.2.3</ecNumber>
    </recommendedName>
</protein>
<feature type="binding site" evidence="12">
    <location>
        <position position="300"/>
    </location>
    <ligand>
        <name>ATP</name>
        <dbReference type="ChEBI" id="CHEBI:30616"/>
    </ligand>
</feature>
<dbReference type="EMBL" id="AP026867">
    <property type="protein sequence ID" value="BDS12880.1"/>
    <property type="molecule type" value="Genomic_DNA"/>
</dbReference>
<feature type="binding site" evidence="12">
    <location>
        <position position="123"/>
    </location>
    <ligand>
        <name>substrate</name>
    </ligand>
</feature>
<comment type="similarity">
    <text evidence="3 12 15">Belongs to the phosphoglycerate kinase family.</text>
</comment>
<dbReference type="EC" id="2.7.2.3" evidence="5 12"/>
<evidence type="ECO:0000256" key="10">
    <source>
        <dbReference type="ARBA" id="ARBA00022840"/>
    </source>
</evidence>
<dbReference type="AlphaFoldDB" id="A0A916DUW1"/>
<dbReference type="GO" id="GO:0004618">
    <property type="term" value="F:phosphoglycerate kinase activity"/>
    <property type="evidence" value="ECO:0007669"/>
    <property type="project" value="UniProtKB-UniRule"/>
</dbReference>
<evidence type="ECO:0000256" key="9">
    <source>
        <dbReference type="ARBA" id="ARBA00022777"/>
    </source>
</evidence>
<reference evidence="16" key="1">
    <citation type="submission" date="2022-09" db="EMBL/GenBank/DDBJ databases">
        <title>Aureispira anguillicida sp. nov., isolated from Leptocephalus of Japanese eel Anguilla japonica.</title>
        <authorList>
            <person name="Yuasa K."/>
            <person name="Mekata T."/>
            <person name="Ikunari K."/>
        </authorList>
    </citation>
    <scope>NUCLEOTIDE SEQUENCE</scope>
    <source>
        <strain evidence="16">EL160426</strain>
    </source>
</reference>
<evidence type="ECO:0000256" key="6">
    <source>
        <dbReference type="ARBA" id="ARBA00016471"/>
    </source>
</evidence>
<dbReference type="CDD" id="cd00318">
    <property type="entry name" value="Phosphoglycerate_kinase"/>
    <property type="match status" value="1"/>
</dbReference>
<feature type="binding site" evidence="12">
    <location>
        <position position="34"/>
    </location>
    <ligand>
        <name>substrate</name>
    </ligand>
</feature>
<feature type="binding site" evidence="12 14">
    <location>
        <position position="209"/>
    </location>
    <ligand>
        <name>ATP</name>
        <dbReference type="ChEBI" id="CHEBI:30616"/>
    </ligand>
</feature>
<dbReference type="Pfam" id="PF00162">
    <property type="entry name" value="PGK"/>
    <property type="match status" value="1"/>
</dbReference>
<evidence type="ECO:0000256" key="13">
    <source>
        <dbReference type="PIRSR" id="PIRSR000724-1"/>
    </source>
</evidence>
<evidence type="ECO:0000256" key="11">
    <source>
        <dbReference type="ARBA" id="ARBA00023152"/>
    </source>
</evidence>
<feature type="binding site" evidence="13">
    <location>
        <position position="156"/>
    </location>
    <ligand>
        <name>(2R)-3-phosphoglycerate</name>
        <dbReference type="ChEBI" id="CHEBI:58272"/>
    </ligand>
</feature>
<dbReference type="GO" id="GO:0005524">
    <property type="term" value="F:ATP binding"/>
    <property type="evidence" value="ECO:0007669"/>
    <property type="project" value="UniProtKB-KW"/>
</dbReference>
<dbReference type="SUPFAM" id="SSF53748">
    <property type="entry name" value="Phosphoglycerate kinase"/>
    <property type="match status" value="1"/>
</dbReference>
<evidence type="ECO:0000256" key="8">
    <source>
        <dbReference type="ARBA" id="ARBA00022741"/>
    </source>
</evidence>
<dbReference type="InterPro" id="IPR015911">
    <property type="entry name" value="Phosphoglycerate_kinase_CS"/>
</dbReference>
<feature type="binding site" evidence="12 13">
    <location>
        <begin position="57"/>
        <end position="60"/>
    </location>
    <ligand>
        <name>substrate</name>
    </ligand>
</feature>
<evidence type="ECO:0000313" key="17">
    <source>
        <dbReference type="Proteomes" id="UP001060919"/>
    </source>
</evidence>
<sequence>MYLENIELKGKKVLVRVDFNVPLNKEYKVTDDTRIRSALPTIEYILKQGAAVVLMSHLGRPQKKTKEDGTVDKERFTLNHTVACLSKLLGQPVAFAGDTIGKVAKDAVEALNMGEVLILENTRFYQEEKKGDQEFARQLADLADVYINDAFGTAHRAHASTCTVAQFFDKAHRGFGFLIKKELESAQKLTNNPARPFTAIVGGAKVSDKILLLEKLVDSVDHIIIGGGMAYTLIKAQGGTVGSSLLEEDKLEVARALLAKAAEKGVEILLPEDSVVADAFDNNAKTQIIASKAIPEGWMGLDIGNQAIEKFAAVVTNSKSLVWNGPMGVFEMSSFANGTAQIAEAVVEATQKGAFSLIGGGDSVAAINKAGKADQVSFVSTGGGAMLKLLEGGVLPGVAAITDELTVE</sequence>
<evidence type="ECO:0000256" key="2">
    <source>
        <dbReference type="ARBA" id="ARBA00004838"/>
    </source>
</evidence>
<name>A0A916DUW1_9BACT</name>
<feature type="binding site" evidence="12 13">
    <location>
        <begin position="18"/>
        <end position="20"/>
    </location>
    <ligand>
        <name>substrate</name>
    </ligand>
</feature>
<dbReference type="FunFam" id="3.40.50.1260:FF:000006">
    <property type="entry name" value="Phosphoglycerate kinase"/>
    <property type="match status" value="1"/>
</dbReference>
<feature type="binding site" evidence="13">
    <location>
        <position position="123"/>
    </location>
    <ligand>
        <name>(2R)-3-phosphoglycerate</name>
        <dbReference type="ChEBI" id="CHEBI:58272"/>
    </ligand>
</feature>
<evidence type="ECO:0000256" key="1">
    <source>
        <dbReference type="ARBA" id="ARBA00000642"/>
    </source>
</evidence>
<comment type="pathway">
    <text evidence="2 12">Carbohydrate degradation; glycolysis; pyruvate from D-glyceraldehyde 3-phosphate: step 2/5.</text>
</comment>
<comment type="subcellular location">
    <subcellularLocation>
        <location evidence="12">Cytoplasm</location>
    </subcellularLocation>
</comment>
<keyword evidence="10 12" id="KW-0067">ATP-binding</keyword>
<evidence type="ECO:0000256" key="14">
    <source>
        <dbReference type="PIRSR" id="PIRSR000724-2"/>
    </source>
</evidence>
<dbReference type="PRINTS" id="PR00477">
    <property type="entry name" value="PHGLYCKINASE"/>
</dbReference>
<dbReference type="GO" id="GO:0006096">
    <property type="term" value="P:glycolytic process"/>
    <property type="evidence" value="ECO:0007669"/>
    <property type="project" value="UniProtKB-UniRule"/>
</dbReference>
<evidence type="ECO:0000256" key="4">
    <source>
        <dbReference type="ARBA" id="ARBA00011245"/>
    </source>
</evidence>
<dbReference type="PROSITE" id="PS00111">
    <property type="entry name" value="PGLYCERATE_KINASE"/>
    <property type="match status" value="1"/>
</dbReference>
<dbReference type="InterPro" id="IPR001576">
    <property type="entry name" value="Phosphoglycerate_kinase"/>
</dbReference>
<evidence type="ECO:0000256" key="15">
    <source>
        <dbReference type="RuleBase" id="RU000532"/>
    </source>
</evidence>
<evidence type="ECO:0000256" key="7">
    <source>
        <dbReference type="ARBA" id="ARBA00022679"/>
    </source>
</evidence>
<feature type="binding site" evidence="12 14">
    <location>
        <position position="331"/>
    </location>
    <ligand>
        <name>ATP</name>
        <dbReference type="ChEBI" id="CHEBI:30616"/>
    </ligand>
</feature>